<proteinExistence type="predicted"/>
<evidence type="ECO:0000313" key="1">
    <source>
        <dbReference type="EMBL" id="AIE92006.1"/>
    </source>
</evidence>
<accession>A0A075FRB5</accession>
<dbReference type="AlphaFoldDB" id="A0A075FRB5"/>
<reference evidence="1" key="1">
    <citation type="journal article" date="2014" name="Genome Biol. Evol.">
        <title>Pangenome evidence for extensive interdomain horizontal transfer affecting lineage core and shell genes in uncultured planktonic thaumarchaeota and euryarchaeota.</title>
        <authorList>
            <person name="Deschamps P."/>
            <person name="Zivanovic Y."/>
            <person name="Moreira D."/>
            <person name="Rodriguez-Valera F."/>
            <person name="Lopez-Garcia P."/>
        </authorList>
    </citation>
    <scope>NUCLEOTIDE SEQUENCE</scope>
</reference>
<organism evidence="1">
    <name type="scientific">uncultured marine thaumarchaeote AD1000_19_G07</name>
    <dbReference type="NCBI Taxonomy" id="1455897"/>
    <lineage>
        <taxon>Archaea</taxon>
        <taxon>Nitrososphaerota</taxon>
        <taxon>environmental samples</taxon>
    </lineage>
</organism>
<name>A0A075FRB5_9ARCH</name>
<dbReference type="EMBL" id="KF900355">
    <property type="protein sequence ID" value="AIE92006.1"/>
    <property type="molecule type" value="Genomic_DNA"/>
</dbReference>
<sequence length="228" mass="26615">MIDKLIQDTEEKKQSEIDQMINQANYSTYIFDVTFRLWTVLSLLFIIMKETINNNWDEVDQRVEEFKETASELESNKVSMGNDVKSIVSAIKSRDDVTIINSIKGVIRTLGESLQIPVPHNEWREIETETKPSWGNLQFFYLFAVAIFESYYFEGMEMEEEKKISKANVIKYIPIVNGHFSDQLFDKNKYSTKTLRESNDTIEQLIDETTNKLQDLLKDSLKKVSLLN</sequence>
<protein>
    <submittedName>
        <fullName evidence="1">Uncharacterized protein</fullName>
    </submittedName>
</protein>